<name>A0A5C6CQF4_9BACT</name>
<sequence length="335" mass="37282">MNIHASLVSTIIPVYNRAVFLEAAVESVLAQSYRPIEVILVDDGSTDDTPELIQSIVSGNPDIVRSIRIANCGPGGARERGRQIARGEFIQYLDSDDRLLPNKFTAQVEALQSNPDCGVSYGKTCLINETGHVLVAPFKKSGVRFESLFPELLVDRWWNTHTPLYRRSVCDQVGAWTTMRMGEDWHYDARVGALGTKLVFCNEFVSQHRQHTHERLTGGGLSVNALRDFGQLIPTLYFCAKQAGVEVGGPEMQHFSRWAFSLARQLGRSGQTKLAHECFEVARKADCAGGSGTQYRLVGTMARLLGWRIVGTICESFSKLRRRPGSDTMKQAWMT</sequence>
<dbReference type="CDD" id="cd00761">
    <property type="entry name" value="Glyco_tranf_GTA_type"/>
    <property type="match status" value="1"/>
</dbReference>
<dbReference type="AlphaFoldDB" id="A0A5C6CQF4"/>
<dbReference type="Proteomes" id="UP000316304">
    <property type="component" value="Unassembled WGS sequence"/>
</dbReference>
<dbReference type="Gene3D" id="3.90.550.10">
    <property type="entry name" value="Spore Coat Polysaccharide Biosynthesis Protein SpsA, Chain A"/>
    <property type="match status" value="1"/>
</dbReference>
<dbReference type="Pfam" id="PF00535">
    <property type="entry name" value="Glycos_transf_2"/>
    <property type="match status" value="1"/>
</dbReference>
<dbReference type="EMBL" id="SJPT01000001">
    <property type="protein sequence ID" value="TWU27173.1"/>
    <property type="molecule type" value="Genomic_DNA"/>
</dbReference>
<dbReference type="InterPro" id="IPR029044">
    <property type="entry name" value="Nucleotide-diphossugar_trans"/>
</dbReference>
<reference evidence="2 3" key="1">
    <citation type="submission" date="2019-02" db="EMBL/GenBank/DDBJ databases">
        <title>Deep-cultivation of Planctomycetes and their phenomic and genomic characterization uncovers novel biology.</title>
        <authorList>
            <person name="Wiegand S."/>
            <person name="Jogler M."/>
            <person name="Boedeker C."/>
            <person name="Pinto D."/>
            <person name="Vollmers J."/>
            <person name="Rivas-Marin E."/>
            <person name="Kohn T."/>
            <person name="Peeters S.H."/>
            <person name="Heuer A."/>
            <person name="Rast P."/>
            <person name="Oberbeckmann S."/>
            <person name="Bunk B."/>
            <person name="Jeske O."/>
            <person name="Meyerdierks A."/>
            <person name="Storesund J.E."/>
            <person name="Kallscheuer N."/>
            <person name="Luecker S."/>
            <person name="Lage O.M."/>
            <person name="Pohl T."/>
            <person name="Merkel B.J."/>
            <person name="Hornburger P."/>
            <person name="Mueller R.-W."/>
            <person name="Bruemmer F."/>
            <person name="Labrenz M."/>
            <person name="Spormann A.M."/>
            <person name="Op Den Camp H."/>
            <person name="Overmann J."/>
            <person name="Amann R."/>
            <person name="Jetten M.S.M."/>
            <person name="Mascher T."/>
            <person name="Medema M.H."/>
            <person name="Devos D.P."/>
            <person name="Kaster A.-K."/>
            <person name="Ovreas L."/>
            <person name="Rohde M."/>
            <person name="Galperin M.Y."/>
            <person name="Jogler C."/>
        </authorList>
    </citation>
    <scope>NUCLEOTIDE SEQUENCE [LARGE SCALE GENOMIC DNA]</scope>
    <source>
        <strain evidence="2 3">Pla52o</strain>
    </source>
</reference>
<evidence type="ECO:0000259" key="1">
    <source>
        <dbReference type="Pfam" id="PF00535"/>
    </source>
</evidence>
<keyword evidence="2" id="KW-0328">Glycosyltransferase</keyword>
<dbReference type="OrthoDB" id="9784574at2"/>
<dbReference type="GO" id="GO:0016757">
    <property type="term" value="F:glycosyltransferase activity"/>
    <property type="evidence" value="ECO:0007669"/>
    <property type="project" value="UniProtKB-KW"/>
</dbReference>
<dbReference type="PANTHER" id="PTHR43685:SF11">
    <property type="entry name" value="GLYCOSYLTRANSFERASE TAGX-RELATED"/>
    <property type="match status" value="1"/>
</dbReference>
<feature type="domain" description="Glycosyltransferase 2-like" evidence="1">
    <location>
        <begin position="9"/>
        <end position="132"/>
    </location>
</feature>
<accession>A0A5C6CQF4</accession>
<protein>
    <submittedName>
        <fullName evidence="2">GalNAc(5)-diNAcBac-PP-undecaprenol beta-1,3-glucosyltransferase</fullName>
        <ecNumber evidence="2">2.4.1.293</ecNumber>
    </submittedName>
</protein>
<organism evidence="2 3">
    <name type="scientific">Novipirellula galeiformis</name>
    <dbReference type="NCBI Taxonomy" id="2528004"/>
    <lineage>
        <taxon>Bacteria</taxon>
        <taxon>Pseudomonadati</taxon>
        <taxon>Planctomycetota</taxon>
        <taxon>Planctomycetia</taxon>
        <taxon>Pirellulales</taxon>
        <taxon>Pirellulaceae</taxon>
        <taxon>Novipirellula</taxon>
    </lineage>
</organism>
<dbReference type="SUPFAM" id="SSF53448">
    <property type="entry name" value="Nucleotide-diphospho-sugar transferases"/>
    <property type="match status" value="1"/>
</dbReference>
<dbReference type="InterPro" id="IPR050834">
    <property type="entry name" value="Glycosyltransf_2"/>
</dbReference>
<gene>
    <name evidence="2" type="primary">pglI_1</name>
    <name evidence="2" type="ORF">Pla52o_10370</name>
</gene>
<evidence type="ECO:0000313" key="3">
    <source>
        <dbReference type="Proteomes" id="UP000316304"/>
    </source>
</evidence>
<keyword evidence="3" id="KW-1185">Reference proteome</keyword>
<dbReference type="PANTHER" id="PTHR43685">
    <property type="entry name" value="GLYCOSYLTRANSFERASE"/>
    <property type="match status" value="1"/>
</dbReference>
<proteinExistence type="predicted"/>
<keyword evidence="2" id="KW-0808">Transferase</keyword>
<dbReference type="InterPro" id="IPR001173">
    <property type="entry name" value="Glyco_trans_2-like"/>
</dbReference>
<dbReference type="RefSeq" id="WP_146593406.1">
    <property type="nucleotide sequence ID" value="NZ_SJPT01000001.1"/>
</dbReference>
<comment type="caution">
    <text evidence="2">The sequence shown here is derived from an EMBL/GenBank/DDBJ whole genome shotgun (WGS) entry which is preliminary data.</text>
</comment>
<evidence type="ECO:0000313" key="2">
    <source>
        <dbReference type="EMBL" id="TWU27173.1"/>
    </source>
</evidence>
<dbReference type="EC" id="2.4.1.293" evidence="2"/>